<dbReference type="InParanoid" id="A0A419PT41"/>
<keyword evidence="2" id="KW-1185">Reference proteome</keyword>
<evidence type="ECO:0000313" key="1">
    <source>
        <dbReference type="EMBL" id="KAG5445021.1"/>
    </source>
</evidence>
<protein>
    <submittedName>
        <fullName evidence="1">Uncharacterized protein</fullName>
    </submittedName>
</protein>
<proteinExistence type="predicted"/>
<dbReference type="AlphaFoldDB" id="A0A419PT41"/>
<reference evidence="1 2" key="1">
    <citation type="journal article" date="2018" name="Biotechnol. Adv.">
        <title>Improved genomic resources and new bioinformatic workflow for the carcinogenic parasite Clonorchis sinensis: Biotechnological implications.</title>
        <authorList>
            <person name="Wang D."/>
            <person name="Korhonen P.K."/>
            <person name="Gasser R.B."/>
            <person name="Young N.D."/>
        </authorList>
    </citation>
    <scope>NUCLEOTIDE SEQUENCE [LARGE SCALE GENOMIC DNA]</scope>
    <source>
        <strain evidence="1">Cs-k2</strain>
    </source>
</reference>
<dbReference type="EMBL" id="NIRI02000056">
    <property type="protein sequence ID" value="KAG5445021.1"/>
    <property type="molecule type" value="Genomic_DNA"/>
</dbReference>
<organism evidence="1 2">
    <name type="scientific">Clonorchis sinensis</name>
    <name type="common">Chinese liver fluke</name>
    <dbReference type="NCBI Taxonomy" id="79923"/>
    <lineage>
        <taxon>Eukaryota</taxon>
        <taxon>Metazoa</taxon>
        <taxon>Spiralia</taxon>
        <taxon>Lophotrochozoa</taxon>
        <taxon>Platyhelminthes</taxon>
        <taxon>Trematoda</taxon>
        <taxon>Digenea</taxon>
        <taxon>Opisthorchiida</taxon>
        <taxon>Opisthorchiata</taxon>
        <taxon>Opisthorchiidae</taxon>
        <taxon>Clonorchis</taxon>
    </lineage>
</organism>
<name>A0A419PT41_CLOSI</name>
<evidence type="ECO:0000313" key="2">
    <source>
        <dbReference type="Proteomes" id="UP000286415"/>
    </source>
</evidence>
<reference evidence="1 2" key="2">
    <citation type="journal article" date="2021" name="Genomics">
        <title>High-quality reference genome for Clonorchis sinensis.</title>
        <authorList>
            <person name="Young N.D."/>
            <person name="Stroehlein A.J."/>
            <person name="Kinkar L."/>
            <person name="Wang T."/>
            <person name="Sohn W.M."/>
            <person name="Chang B.C.H."/>
            <person name="Kaur P."/>
            <person name="Weisz D."/>
            <person name="Dudchenko O."/>
            <person name="Aiden E.L."/>
            <person name="Korhonen P.K."/>
            <person name="Gasser R.B."/>
        </authorList>
    </citation>
    <scope>NUCLEOTIDE SEQUENCE [LARGE SCALE GENOMIC DNA]</scope>
    <source>
        <strain evidence="1">Cs-k2</strain>
    </source>
</reference>
<gene>
    <name evidence="1" type="ORF">CSKR_105034</name>
</gene>
<accession>A0A419PT41</accession>
<comment type="caution">
    <text evidence="1">The sequence shown here is derived from an EMBL/GenBank/DDBJ whole genome shotgun (WGS) entry which is preliminary data.</text>
</comment>
<sequence>MQPKFIIHSEVPLDKGFKLTMDHRAVNKYLEVLLRLGSDSLKDEMVRLDKHTEGLARSVEVQQVPLPSLPPEIKTPSNNQPGLLLPKPSTDKSATHLIRIPKFHKQRHSTLAMRQTQPARTRRKPALQARETMEIDLDSSIFLEATAFGELRARMAAMHISKCIVKPGGRRPLALIADSIILSSLNGCTVTTAFGGSIRFASNINKLHLECESAIFFALLATSIALLSSFRSCM</sequence>
<dbReference type="Proteomes" id="UP000286415">
    <property type="component" value="Unassembled WGS sequence"/>
</dbReference>